<feature type="transmembrane region" description="Helical" evidence="7">
    <location>
        <begin position="312"/>
        <end position="330"/>
    </location>
</feature>
<proteinExistence type="predicted"/>
<evidence type="ECO:0000256" key="7">
    <source>
        <dbReference type="SAM" id="Phobius"/>
    </source>
</evidence>
<name>A0A4R5CRQ7_9ACTN</name>
<feature type="domain" description="Major facilitator superfamily (MFS) profile" evidence="8">
    <location>
        <begin position="22"/>
        <end position="466"/>
    </location>
</feature>
<feature type="transmembrane region" description="Helical" evidence="7">
    <location>
        <begin position="88"/>
        <end position="107"/>
    </location>
</feature>
<feature type="transmembrane region" description="Helical" evidence="7">
    <location>
        <begin position="412"/>
        <end position="430"/>
    </location>
</feature>
<dbReference type="PANTHER" id="PTHR42718:SF47">
    <property type="entry name" value="METHYL VIOLOGEN RESISTANCE PROTEIN SMVA"/>
    <property type="match status" value="1"/>
</dbReference>
<keyword evidence="10" id="KW-1185">Reference proteome</keyword>
<feature type="transmembrane region" description="Helical" evidence="7">
    <location>
        <begin position="64"/>
        <end position="81"/>
    </location>
</feature>
<feature type="transmembrane region" description="Helical" evidence="7">
    <location>
        <begin position="113"/>
        <end position="134"/>
    </location>
</feature>
<feature type="transmembrane region" description="Helical" evidence="7">
    <location>
        <begin position="276"/>
        <end position="300"/>
    </location>
</feature>
<dbReference type="PROSITE" id="PS50850">
    <property type="entry name" value="MFS"/>
    <property type="match status" value="1"/>
</dbReference>
<dbReference type="AlphaFoldDB" id="A0A4R5CRQ7"/>
<evidence type="ECO:0000259" key="8">
    <source>
        <dbReference type="PROSITE" id="PS50850"/>
    </source>
</evidence>
<evidence type="ECO:0000256" key="1">
    <source>
        <dbReference type="ARBA" id="ARBA00004651"/>
    </source>
</evidence>
<feature type="transmembrane region" description="Helical" evidence="7">
    <location>
        <begin position="488"/>
        <end position="508"/>
    </location>
</feature>
<gene>
    <name evidence="9" type="ORF">E1269_22045</name>
</gene>
<organism evidence="9 10">
    <name type="scientific">Jiangella asiatica</name>
    <dbReference type="NCBI Taxonomy" id="2530372"/>
    <lineage>
        <taxon>Bacteria</taxon>
        <taxon>Bacillati</taxon>
        <taxon>Actinomycetota</taxon>
        <taxon>Actinomycetes</taxon>
        <taxon>Jiangellales</taxon>
        <taxon>Jiangellaceae</taxon>
        <taxon>Jiangella</taxon>
    </lineage>
</organism>
<evidence type="ECO:0000313" key="9">
    <source>
        <dbReference type="EMBL" id="TDE02207.1"/>
    </source>
</evidence>
<keyword evidence="3" id="KW-1003">Cell membrane</keyword>
<comment type="caution">
    <text evidence="9">The sequence shown here is derived from an EMBL/GenBank/DDBJ whole genome shotgun (WGS) entry which is preliminary data.</text>
</comment>
<dbReference type="InterPro" id="IPR036259">
    <property type="entry name" value="MFS_trans_sf"/>
</dbReference>
<keyword evidence="4 7" id="KW-0812">Transmembrane</keyword>
<dbReference type="InParanoid" id="A0A4R5CRQ7"/>
<keyword evidence="2" id="KW-0813">Transport</keyword>
<dbReference type="InterPro" id="IPR011701">
    <property type="entry name" value="MFS"/>
</dbReference>
<keyword evidence="6 7" id="KW-0472">Membrane</keyword>
<dbReference type="EMBL" id="SMKZ01000037">
    <property type="protein sequence ID" value="TDE02207.1"/>
    <property type="molecule type" value="Genomic_DNA"/>
</dbReference>
<feature type="transmembrane region" description="Helical" evidence="7">
    <location>
        <begin position="235"/>
        <end position="255"/>
    </location>
</feature>
<dbReference type="OrthoDB" id="3218509at2"/>
<feature type="transmembrane region" description="Helical" evidence="7">
    <location>
        <begin position="173"/>
        <end position="197"/>
    </location>
</feature>
<dbReference type="CDD" id="cd17321">
    <property type="entry name" value="MFS_MMR_MDR_like"/>
    <property type="match status" value="1"/>
</dbReference>
<comment type="subcellular location">
    <subcellularLocation>
        <location evidence="1">Cell membrane</location>
        <topology evidence="1">Multi-pass membrane protein</topology>
    </subcellularLocation>
</comment>
<evidence type="ECO:0000256" key="2">
    <source>
        <dbReference type="ARBA" id="ARBA00022448"/>
    </source>
</evidence>
<feature type="transmembrane region" description="Helical" evidence="7">
    <location>
        <begin position="146"/>
        <end position="167"/>
    </location>
</feature>
<evidence type="ECO:0000256" key="3">
    <source>
        <dbReference type="ARBA" id="ARBA00022475"/>
    </source>
</evidence>
<reference evidence="9 10" key="1">
    <citation type="submission" date="2019-03" db="EMBL/GenBank/DDBJ databases">
        <title>Draft genome sequences of novel Actinobacteria.</title>
        <authorList>
            <person name="Sahin N."/>
            <person name="Ay H."/>
            <person name="Saygin H."/>
        </authorList>
    </citation>
    <scope>NUCLEOTIDE SEQUENCE [LARGE SCALE GENOMIC DNA]</scope>
    <source>
        <strain evidence="9 10">5K138</strain>
    </source>
</reference>
<dbReference type="GO" id="GO:0022857">
    <property type="term" value="F:transmembrane transporter activity"/>
    <property type="evidence" value="ECO:0007669"/>
    <property type="project" value="InterPro"/>
</dbReference>
<dbReference type="PANTHER" id="PTHR42718">
    <property type="entry name" value="MAJOR FACILITATOR SUPERFAMILY MULTIDRUG TRANSPORTER MFSC"/>
    <property type="match status" value="1"/>
</dbReference>
<evidence type="ECO:0000256" key="5">
    <source>
        <dbReference type="ARBA" id="ARBA00022989"/>
    </source>
</evidence>
<feature type="transmembrane region" description="Helical" evidence="7">
    <location>
        <begin position="366"/>
        <end position="391"/>
    </location>
</feature>
<feature type="transmembrane region" description="Helical" evidence="7">
    <location>
        <begin position="342"/>
        <end position="360"/>
    </location>
</feature>
<dbReference type="SUPFAM" id="SSF103473">
    <property type="entry name" value="MFS general substrate transporter"/>
    <property type="match status" value="1"/>
</dbReference>
<protein>
    <submittedName>
        <fullName evidence="9">MFS transporter</fullName>
    </submittedName>
</protein>
<feature type="transmembrane region" description="Helical" evidence="7">
    <location>
        <begin position="209"/>
        <end position="229"/>
    </location>
</feature>
<evidence type="ECO:0000256" key="6">
    <source>
        <dbReference type="ARBA" id="ARBA00023136"/>
    </source>
</evidence>
<keyword evidence="5 7" id="KW-1133">Transmembrane helix</keyword>
<sequence>MSIDLDRTEEAAPRATRREWVGLAVLALPTLLLSLDVSVLYLALPQLSADLGASSTQQLWISDIYSFMIAGFLVIMGSLGDRIGRRRLLLVGGAAFAACSVLAAYSTSPEMLIVSRALLGIAGASLMPSTMALIRTMFLDPKQMAVALSIWFSCFMGGMTLGPLVGGALLEQFWWGSAFLLGVPVMLLLLTVGPGLLPEHREGVAAGRLDLASVALCIAAVLPAIYGLKEFARDGAGTVPVATLAIGIALGATFVRRQRRLADPLLDLRLFANRRFTVSLGAFLLVGVVMAGISFAAAQYLQLVLGLSPLTAGLWLIPQNVAMVTATLLAPRLAQRFSTPDLLAAGLGLAGAGLLLLTQVGADGLALQVTALTVSAFGVGVPMALVMTLILAAAPPDRAGSASALSETSGEFGIALGVAALGSTAVAVYSGRIDELLPAGAPEPLVAAAHESLAATAAAVASPATADAGFGDAVLFAAQTAFTSGFNVVGAVGGIVMIAVAVVSRAMLRG</sequence>
<dbReference type="RefSeq" id="WP_131898565.1">
    <property type="nucleotide sequence ID" value="NZ_SMKZ01000037.1"/>
</dbReference>
<dbReference type="Proteomes" id="UP000294739">
    <property type="component" value="Unassembled WGS sequence"/>
</dbReference>
<evidence type="ECO:0000256" key="4">
    <source>
        <dbReference type="ARBA" id="ARBA00022692"/>
    </source>
</evidence>
<dbReference type="Gene3D" id="1.20.1720.10">
    <property type="entry name" value="Multidrug resistance protein D"/>
    <property type="match status" value="2"/>
</dbReference>
<evidence type="ECO:0000313" key="10">
    <source>
        <dbReference type="Proteomes" id="UP000294739"/>
    </source>
</evidence>
<dbReference type="InterPro" id="IPR020846">
    <property type="entry name" value="MFS_dom"/>
</dbReference>
<dbReference type="GO" id="GO:0005886">
    <property type="term" value="C:plasma membrane"/>
    <property type="evidence" value="ECO:0007669"/>
    <property type="project" value="UniProtKB-SubCell"/>
</dbReference>
<accession>A0A4R5CRQ7</accession>
<feature type="transmembrane region" description="Helical" evidence="7">
    <location>
        <begin position="20"/>
        <end position="44"/>
    </location>
</feature>
<dbReference type="Pfam" id="PF07690">
    <property type="entry name" value="MFS_1"/>
    <property type="match status" value="1"/>
</dbReference>